<reference evidence="1 2" key="1">
    <citation type="journal article" date="2017" name="Genome Announc.">
        <title>Complete Genome Sequence of Burkholderia stabilis FERMP-21014.</title>
        <authorList>
            <person name="Konishi K."/>
            <person name="Kumagai T."/>
            <person name="Sakasegawa S."/>
            <person name="Tamura T."/>
        </authorList>
    </citation>
    <scope>NUCLEOTIDE SEQUENCE [LARGE SCALE GENOMIC DNA]</scope>
    <source>
        <strain evidence="1 2">FERMP-21014</strain>
    </source>
</reference>
<accession>A0A1Y1BNM5</accession>
<evidence type="ECO:0000313" key="2">
    <source>
        <dbReference type="Proteomes" id="UP000218432"/>
    </source>
</evidence>
<dbReference type="EMBL" id="AP018112">
    <property type="protein sequence ID" value="BAX60666.1"/>
    <property type="molecule type" value="Genomic_DNA"/>
</dbReference>
<name>A0A1Y1BNM5_9BURK</name>
<dbReference type="Proteomes" id="UP000218432">
    <property type="component" value="Chromosome 2"/>
</dbReference>
<protein>
    <submittedName>
        <fullName evidence="1">Uncharacterized protein</fullName>
    </submittedName>
</protein>
<evidence type="ECO:0000313" key="1">
    <source>
        <dbReference type="EMBL" id="BAX60666.1"/>
    </source>
</evidence>
<proteinExistence type="predicted"/>
<organism evidence="1 2">
    <name type="scientific">Burkholderia stabilis</name>
    <dbReference type="NCBI Taxonomy" id="95485"/>
    <lineage>
        <taxon>Bacteria</taxon>
        <taxon>Pseudomonadati</taxon>
        <taxon>Pseudomonadota</taxon>
        <taxon>Betaproteobacteria</taxon>
        <taxon>Burkholderiales</taxon>
        <taxon>Burkholderiaceae</taxon>
        <taxon>Burkholderia</taxon>
        <taxon>Burkholderia cepacia complex</taxon>
    </lineage>
</organism>
<dbReference type="AlphaFoldDB" id="A0A1Y1BNM5"/>
<sequence length="43" mass="5075">MNDSPASLHPRCRGRKIWSGTRHVIAYGVPPFGWRDLYHRARR</sequence>
<gene>
    <name evidence="1" type="ORF">BSFP_035270</name>
</gene>